<gene>
    <name evidence="2" type="ORF">MTR67_022738</name>
</gene>
<dbReference type="EMBL" id="CP133616">
    <property type="protein sequence ID" value="WMV29353.1"/>
    <property type="molecule type" value="Genomic_DNA"/>
</dbReference>
<proteinExistence type="predicted"/>
<reference evidence="2" key="1">
    <citation type="submission" date="2023-08" db="EMBL/GenBank/DDBJ databases">
        <title>A de novo genome assembly of Solanum verrucosum Schlechtendal, a Mexican diploid species geographically isolated from the other diploid A-genome species in potato relatives.</title>
        <authorList>
            <person name="Hosaka K."/>
        </authorList>
    </citation>
    <scope>NUCLEOTIDE SEQUENCE</scope>
    <source>
        <tissue evidence="2">Young leaves</tissue>
    </source>
</reference>
<dbReference type="AlphaFoldDB" id="A0AAF0QU11"/>
<keyword evidence="3" id="KW-1185">Reference proteome</keyword>
<feature type="region of interest" description="Disordered" evidence="1">
    <location>
        <begin position="169"/>
        <end position="190"/>
    </location>
</feature>
<evidence type="ECO:0000256" key="1">
    <source>
        <dbReference type="SAM" id="MobiDB-lite"/>
    </source>
</evidence>
<accession>A0AAF0QU11</accession>
<evidence type="ECO:0000313" key="3">
    <source>
        <dbReference type="Proteomes" id="UP001234989"/>
    </source>
</evidence>
<organism evidence="2 3">
    <name type="scientific">Solanum verrucosum</name>
    <dbReference type="NCBI Taxonomy" id="315347"/>
    <lineage>
        <taxon>Eukaryota</taxon>
        <taxon>Viridiplantae</taxon>
        <taxon>Streptophyta</taxon>
        <taxon>Embryophyta</taxon>
        <taxon>Tracheophyta</taxon>
        <taxon>Spermatophyta</taxon>
        <taxon>Magnoliopsida</taxon>
        <taxon>eudicotyledons</taxon>
        <taxon>Gunneridae</taxon>
        <taxon>Pentapetalae</taxon>
        <taxon>asterids</taxon>
        <taxon>lamiids</taxon>
        <taxon>Solanales</taxon>
        <taxon>Solanaceae</taxon>
        <taxon>Solanoideae</taxon>
        <taxon>Solaneae</taxon>
        <taxon>Solanum</taxon>
    </lineage>
</organism>
<evidence type="ECO:0000313" key="2">
    <source>
        <dbReference type="EMBL" id="WMV29353.1"/>
    </source>
</evidence>
<sequence length="190" mass="21630">MRQPFDIASTLLDEMTKLNRAWYTREDQMSPLNFGLTKEQMDKNKERDENMAKMMTQRDLLSKHVMGSGWKAINAVRINSGVNPDKAHFEAMYNEEVHFLLNQRGGSPSNYPRPGKIQDMLACILNKVERSDKVIKEMNDDVSSLNQKVTSHSVSIKLLETQMGQISAHLNPRPKEGLPSDTLVNPKNDT</sequence>
<name>A0AAF0QU11_SOLVR</name>
<protein>
    <submittedName>
        <fullName evidence="2">Uncharacterized protein</fullName>
    </submittedName>
</protein>
<dbReference type="Proteomes" id="UP001234989">
    <property type="component" value="Chromosome 5"/>
</dbReference>